<evidence type="ECO:0000313" key="3">
    <source>
        <dbReference type="Proteomes" id="UP000828251"/>
    </source>
</evidence>
<evidence type="ECO:0000256" key="1">
    <source>
        <dbReference type="SAM" id="Phobius"/>
    </source>
</evidence>
<sequence length="86" mass="9717">MILDLILILFPTAQLGNQGLTIVKKPKSKRGLKFHMLKHWGSGGEFRRGVMSTIGAIWVDIIFTVALLMLTLSLTIKGFQLIRFEF</sequence>
<gene>
    <name evidence="2" type="ORF">J1N35_039098</name>
</gene>
<name>A0A9D3UQ35_9ROSI</name>
<evidence type="ECO:0000313" key="2">
    <source>
        <dbReference type="EMBL" id="KAH1048314.1"/>
    </source>
</evidence>
<organism evidence="2 3">
    <name type="scientific">Gossypium stocksii</name>
    <dbReference type="NCBI Taxonomy" id="47602"/>
    <lineage>
        <taxon>Eukaryota</taxon>
        <taxon>Viridiplantae</taxon>
        <taxon>Streptophyta</taxon>
        <taxon>Embryophyta</taxon>
        <taxon>Tracheophyta</taxon>
        <taxon>Spermatophyta</taxon>
        <taxon>Magnoliopsida</taxon>
        <taxon>eudicotyledons</taxon>
        <taxon>Gunneridae</taxon>
        <taxon>Pentapetalae</taxon>
        <taxon>rosids</taxon>
        <taxon>malvids</taxon>
        <taxon>Malvales</taxon>
        <taxon>Malvaceae</taxon>
        <taxon>Malvoideae</taxon>
        <taxon>Gossypium</taxon>
    </lineage>
</organism>
<proteinExistence type="predicted"/>
<dbReference type="Proteomes" id="UP000828251">
    <property type="component" value="Unassembled WGS sequence"/>
</dbReference>
<accession>A0A9D3UQ35</accession>
<dbReference type="OrthoDB" id="10375996at2759"/>
<reference evidence="2 3" key="1">
    <citation type="journal article" date="2021" name="Plant Biotechnol. J.">
        <title>Multi-omics assisted identification of the key and species-specific regulatory components of drought-tolerant mechanisms in Gossypium stocksii.</title>
        <authorList>
            <person name="Yu D."/>
            <person name="Ke L."/>
            <person name="Zhang D."/>
            <person name="Wu Y."/>
            <person name="Sun Y."/>
            <person name="Mei J."/>
            <person name="Sun J."/>
            <person name="Sun Y."/>
        </authorList>
    </citation>
    <scope>NUCLEOTIDE SEQUENCE [LARGE SCALE GENOMIC DNA]</scope>
    <source>
        <strain evidence="3">cv. E1</strain>
        <tissue evidence="2">Leaf</tissue>
    </source>
</reference>
<comment type="caution">
    <text evidence="2">The sequence shown here is derived from an EMBL/GenBank/DDBJ whole genome shotgun (WGS) entry which is preliminary data.</text>
</comment>
<dbReference type="EMBL" id="JAIQCV010000011">
    <property type="protein sequence ID" value="KAH1048314.1"/>
    <property type="molecule type" value="Genomic_DNA"/>
</dbReference>
<dbReference type="AlphaFoldDB" id="A0A9D3UQ35"/>
<keyword evidence="1" id="KW-0472">Membrane</keyword>
<feature type="transmembrane region" description="Helical" evidence="1">
    <location>
        <begin position="56"/>
        <end position="76"/>
    </location>
</feature>
<keyword evidence="1" id="KW-0812">Transmembrane</keyword>
<keyword evidence="1" id="KW-1133">Transmembrane helix</keyword>
<keyword evidence="3" id="KW-1185">Reference proteome</keyword>
<protein>
    <submittedName>
        <fullName evidence="2">Uncharacterized protein</fullName>
    </submittedName>
</protein>